<proteinExistence type="predicted"/>
<evidence type="ECO:0000256" key="5">
    <source>
        <dbReference type="ARBA" id="ARBA00023136"/>
    </source>
</evidence>
<gene>
    <name evidence="7" type="ORF">FAP39_15300</name>
</gene>
<evidence type="ECO:0000256" key="3">
    <source>
        <dbReference type="ARBA" id="ARBA00022692"/>
    </source>
</evidence>
<feature type="transmembrane region" description="Helical" evidence="6">
    <location>
        <begin position="95"/>
        <end position="113"/>
    </location>
</feature>
<dbReference type="EMBL" id="SULI01000027">
    <property type="protein sequence ID" value="TKZ17150.1"/>
    <property type="molecule type" value="Genomic_DNA"/>
</dbReference>
<reference evidence="7 8" key="1">
    <citation type="submission" date="2019-04" db="EMBL/GenBank/DDBJ databases">
        <title>Genome sequence of Pelagicola litoralis CL-ES2.</title>
        <authorList>
            <person name="Cao J."/>
        </authorList>
    </citation>
    <scope>NUCLEOTIDE SEQUENCE [LARGE SCALE GENOMIC DNA]</scope>
    <source>
        <strain evidence="7 8">CL-ES2</strain>
    </source>
</reference>
<dbReference type="InterPro" id="IPR017039">
    <property type="entry name" value="Virul_fac_BrkB"/>
</dbReference>
<dbReference type="PANTHER" id="PTHR30213:SF0">
    <property type="entry name" value="UPF0761 MEMBRANE PROTEIN YIHY"/>
    <property type="match status" value="1"/>
</dbReference>
<keyword evidence="2" id="KW-1003">Cell membrane</keyword>
<feature type="transmembrane region" description="Helical" evidence="6">
    <location>
        <begin position="241"/>
        <end position="265"/>
    </location>
</feature>
<dbReference type="OrthoDB" id="7163777at2"/>
<keyword evidence="8" id="KW-1185">Reference proteome</keyword>
<dbReference type="PANTHER" id="PTHR30213">
    <property type="entry name" value="INNER MEMBRANE PROTEIN YHJD"/>
    <property type="match status" value="1"/>
</dbReference>
<feature type="transmembrane region" description="Helical" evidence="6">
    <location>
        <begin position="210"/>
        <end position="229"/>
    </location>
</feature>
<accession>A0A4U7MVI2</accession>
<evidence type="ECO:0000256" key="6">
    <source>
        <dbReference type="SAM" id="Phobius"/>
    </source>
</evidence>
<dbReference type="Pfam" id="PF03631">
    <property type="entry name" value="Virul_fac_BrkB"/>
    <property type="match status" value="1"/>
</dbReference>
<keyword evidence="4 6" id="KW-1133">Transmembrane helix</keyword>
<keyword evidence="3 6" id="KW-0812">Transmembrane</keyword>
<evidence type="ECO:0000256" key="4">
    <source>
        <dbReference type="ARBA" id="ARBA00022989"/>
    </source>
</evidence>
<protein>
    <submittedName>
        <fullName evidence="7">YihY/virulence factor BrkB family protein</fullName>
    </submittedName>
</protein>
<evidence type="ECO:0000313" key="8">
    <source>
        <dbReference type="Proteomes" id="UP000306575"/>
    </source>
</evidence>
<organism evidence="7 8">
    <name type="scientific">Shimia litoralis</name>
    <dbReference type="NCBI Taxonomy" id="420403"/>
    <lineage>
        <taxon>Bacteria</taxon>
        <taxon>Pseudomonadati</taxon>
        <taxon>Pseudomonadota</taxon>
        <taxon>Alphaproteobacteria</taxon>
        <taxon>Rhodobacterales</taxon>
        <taxon>Roseobacteraceae</taxon>
    </lineage>
</organism>
<feature type="transmembrane region" description="Helical" evidence="6">
    <location>
        <begin position="180"/>
        <end position="198"/>
    </location>
</feature>
<dbReference type="PIRSF" id="PIRSF035875">
    <property type="entry name" value="RNase_BN"/>
    <property type="match status" value="1"/>
</dbReference>
<evidence type="ECO:0000313" key="7">
    <source>
        <dbReference type="EMBL" id="TKZ17150.1"/>
    </source>
</evidence>
<dbReference type="AlphaFoldDB" id="A0A4U7MVI2"/>
<sequence>MIFWQALRDAARRFNTNGGLVLSSHIALSMMLAIFPFCLLALSVAGMLSSWGMSQPDADMGDLLEVVFGSWPDAIAAPIETEVRAVLEQSNKSTITFGALLTLLFASNGFEAVRLAISECYHEVDPRPLWKKRLLSLAFALGGAVFVTLAGLIGLVIPVYMRIVSEAAPKLHIAVVPNELVALVVTLIVSFLGVLACHKWLPGIKRPIRALLPGIILTFVLWYVIASVFEYYISNFSTYSVTYAGLAGVISALVFMYLMAAVFVFGAEYNACLGRLAKANKLDL</sequence>
<comment type="caution">
    <text evidence="7">The sequence shown here is derived from an EMBL/GenBank/DDBJ whole genome shotgun (WGS) entry which is preliminary data.</text>
</comment>
<dbReference type="RefSeq" id="WP_138017258.1">
    <property type="nucleotide sequence ID" value="NZ_SULI01000027.1"/>
</dbReference>
<name>A0A4U7MVI2_9RHOB</name>
<feature type="transmembrane region" description="Helical" evidence="6">
    <location>
        <begin position="20"/>
        <end position="48"/>
    </location>
</feature>
<feature type="transmembrane region" description="Helical" evidence="6">
    <location>
        <begin position="134"/>
        <end position="160"/>
    </location>
</feature>
<dbReference type="GO" id="GO:0005886">
    <property type="term" value="C:plasma membrane"/>
    <property type="evidence" value="ECO:0007669"/>
    <property type="project" value="UniProtKB-SubCell"/>
</dbReference>
<dbReference type="Proteomes" id="UP000306575">
    <property type="component" value="Unassembled WGS sequence"/>
</dbReference>
<evidence type="ECO:0000256" key="2">
    <source>
        <dbReference type="ARBA" id="ARBA00022475"/>
    </source>
</evidence>
<keyword evidence="5 6" id="KW-0472">Membrane</keyword>
<comment type="subcellular location">
    <subcellularLocation>
        <location evidence="1">Cell membrane</location>
        <topology evidence="1">Multi-pass membrane protein</topology>
    </subcellularLocation>
</comment>
<dbReference type="NCBIfam" id="TIGR00765">
    <property type="entry name" value="yihY_not_rbn"/>
    <property type="match status" value="1"/>
</dbReference>
<evidence type="ECO:0000256" key="1">
    <source>
        <dbReference type="ARBA" id="ARBA00004651"/>
    </source>
</evidence>